<dbReference type="EMBL" id="BX284602">
    <property type="protein sequence ID" value="CCD71287.1"/>
    <property type="molecule type" value="Genomic_DNA"/>
</dbReference>
<dbReference type="Pfam" id="PF07735">
    <property type="entry name" value="FBA_2"/>
    <property type="match status" value="1"/>
</dbReference>
<dbReference type="InterPro" id="IPR001810">
    <property type="entry name" value="F-box_dom"/>
</dbReference>
<dbReference type="FunCoup" id="O17231">
    <property type="interactions" value="873"/>
</dbReference>
<gene>
    <name evidence="3 5" type="primary">fbxb-40</name>
    <name evidence="3" type="ORF">CELE_M01D1.9</name>
    <name evidence="5" type="ORF">M01D1.9</name>
</gene>
<dbReference type="PaxDb" id="6239-M01D1.9"/>
<dbReference type="HOGENOM" id="CLU_028840_1_4_1"/>
<accession>O17231</accession>
<dbReference type="Pfam" id="PF00646">
    <property type="entry name" value="F-box"/>
    <property type="match status" value="1"/>
</dbReference>
<proteinExistence type="predicted"/>
<evidence type="ECO:0000313" key="3">
    <source>
        <dbReference type="EMBL" id="CCD71287.1"/>
    </source>
</evidence>
<dbReference type="CTD" id="173487"/>
<dbReference type="PANTHER" id="PTHR22899">
    <property type="entry name" value="CYCLIN-RELATED F-BOX FAMILY"/>
    <property type="match status" value="1"/>
</dbReference>
<evidence type="ECO:0000259" key="1">
    <source>
        <dbReference type="Pfam" id="PF00646"/>
    </source>
</evidence>
<sequence length="286" mass="33625">MVAVSPFPLLRLPNLKDVLLNMGIIEQICFSLVSNKTKDFIRMFQVFKDANFCIENWRLITYTLSGNQSKATFYFENGLVTAYNLLQTRIFSVPQFDVRSFLNHFLSIISPSNIDLFHFPVYNEFDEAQFKSLSECLESHEIYNLHVYWKFEMDPFFKVINAFLPTKHLKIHPTFHRTLTSFQKLSLKRILTQKFQILSIFQIDISLDDLLLTNCSRIHCFSEILSNNDINLFLKFWMGGLKPELETFLVQRHEDTFNFDIILEGISQESLFREQDGATIHFTKIS</sequence>
<dbReference type="UCSC" id="M01D1.9">
    <property type="organism name" value="c. elegans"/>
</dbReference>
<dbReference type="AGR" id="WB:WBGene00019704"/>
<dbReference type="InParanoid" id="O17231"/>
<evidence type="ECO:0000259" key="2">
    <source>
        <dbReference type="Pfam" id="PF07735"/>
    </source>
</evidence>
<dbReference type="PIR" id="A88036">
    <property type="entry name" value="A88036"/>
</dbReference>
<keyword evidence="4" id="KW-1185">Reference proteome</keyword>
<feature type="domain" description="F-box" evidence="1">
    <location>
        <begin position="9"/>
        <end position="47"/>
    </location>
</feature>
<dbReference type="InterPro" id="IPR012885">
    <property type="entry name" value="F-box_Sdz-33"/>
</dbReference>
<name>O17231_CAEEL</name>
<dbReference type="KEGG" id="cel:CELE_M01D1.9"/>
<dbReference type="WormBase" id="M01D1.9">
    <property type="protein sequence ID" value="CE12258"/>
    <property type="gene ID" value="WBGene00019704"/>
    <property type="gene designation" value="fbxb-40"/>
</dbReference>
<reference evidence="3 4" key="1">
    <citation type="journal article" date="1998" name="Science">
        <title>Genome sequence of the nematode C. elegans: a platform for investigating biology.</title>
        <authorList>
            <consortium name="The C. elegans sequencing consortium"/>
            <person name="Sulson J.E."/>
            <person name="Waterston R."/>
        </authorList>
    </citation>
    <scope>NUCLEOTIDE SEQUENCE [LARGE SCALE GENOMIC DNA]</scope>
    <source>
        <strain evidence="3 4">Bristol N2</strain>
    </source>
</reference>
<dbReference type="Proteomes" id="UP000001940">
    <property type="component" value="Chromosome II"/>
</dbReference>
<dbReference type="GeneID" id="173487"/>
<feature type="domain" description="Sdz-33 F-box" evidence="2">
    <location>
        <begin position="187"/>
        <end position="248"/>
    </location>
</feature>
<evidence type="ECO:0000313" key="4">
    <source>
        <dbReference type="Proteomes" id="UP000001940"/>
    </source>
</evidence>
<dbReference type="STRING" id="6239.M01D1.9.1"/>
<organism evidence="3 4">
    <name type="scientific">Caenorhabditis elegans</name>
    <dbReference type="NCBI Taxonomy" id="6239"/>
    <lineage>
        <taxon>Eukaryota</taxon>
        <taxon>Metazoa</taxon>
        <taxon>Ecdysozoa</taxon>
        <taxon>Nematoda</taxon>
        <taxon>Chromadorea</taxon>
        <taxon>Rhabditida</taxon>
        <taxon>Rhabditina</taxon>
        <taxon>Rhabditomorpha</taxon>
        <taxon>Rhabditoidea</taxon>
        <taxon>Rhabditidae</taxon>
        <taxon>Peloderinae</taxon>
        <taxon>Caenorhabditis</taxon>
    </lineage>
</organism>
<dbReference type="PANTHER" id="PTHR22899:SF0">
    <property type="entry name" value="F-BOX ASSOCIATED DOMAIN-CONTAINING PROTEIN-RELATED"/>
    <property type="match status" value="1"/>
</dbReference>
<dbReference type="OMA" id="ESHEIYN"/>
<dbReference type="PhylomeDB" id="O17231"/>
<protein>
    <submittedName>
        <fullName evidence="3">F-box associated domain-containing protein</fullName>
    </submittedName>
</protein>
<dbReference type="RefSeq" id="NP_493899.1">
    <property type="nucleotide sequence ID" value="NM_061498.6"/>
</dbReference>
<dbReference type="InterPro" id="IPR053222">
    <property type="entry name" value="Zygotic_Embryogenesis-Asso"/>
</dbReference>
<evidence type="ECO:0000313" key="5">
    <source>
        <dbReference type="WormBase" id="M01D1.9"/>
    </source>
</evidence>
<dbReference type="Bgee" id="WBGene00019704">
    <property type="expression patterns" value="Expressed in embryo and 3 other cell types or tissues"/>
</dbReference>
<dbReference type="AlphaFoldDB" id="O17231"/>